<evidence type="ECO:0000256" key="2">
    <source>
        <dbReference type="ARBA" id="ARBA00012513"/>
    </source>
</evidence>
<keyword evidence="6 14" id="KW-0418">Kinase</keyword>
<dbReference type="Gene3D" id="3.30.200.20">
    <property type="entry name" value="Phosphorylase Kinase, domain 1"/>
    <property type="match status" value="1"/>
</dbReference>
<dbReference type="SUPFAM" id="SSF56112">
    <property type="entry name" value="Protein kinase-like (PK-like)"/>
    <property type="match status" value="1"/>
</dbReference>
<dbReference type="Pfam" id="PF12146">
    <property type="entry name" value="Hydrolase_4"/>
    <property type="match status" value="1"/>
</dbReference>
<comment type="catalytic activity">
    <reaction evidence="8">
        <text>L-threonyl-[protein] + ATP = O-phospho-L-threonyl-[protein] + ADP + H(+)</text>
        <dbReference type="Rhea" id="RHEA:46608"/>
        <dbReference type="Rhea" id="RHEA-COMP:11060"/>
        <dbReference type="Rhea" id="RHEA-COMP:11605"/>
        <dbReference type="ChEBI" id="CHEBI:15378"/>
        <dbReference type="ChEBI" id="CHEBI:30013"/>
        <dbReference type="ChEBI" id="CHEBI:30616"/>
        <dbReference type="ChEBI" id="CHEBI:61977"/>
        <dbReference type="ChEBI" id="CHEBI:456216"/>
        <dbReference type="EC" id="2.7.11.1"/>
    </reaction>
</comment>
<dbReference type="GO" id="GO:0004674">
    <property type="term" value="F:protein serine/threonine kinase activity"/>
    <property type="evidence" value="ECO:0007669"/>
    <property type="project" value="UniProtKB-KW"/>
</dbReference>
<dbReference type="Proteomes" id="UP000241769">
    <property type="component" value="Unassembled WGS sequence"/>
</dbReference>
<evidence type="ECO:0000256" key="5">
    <source>
        <dbReference type="ARBA" id="ARBA00022741"/>
    </source>
</evidence>
<keyword evidence="15" id="KW-1185">Reference proteome</keyword>
<dbReference type="InParanoid" id="A0A2P6N6V6"/>
<dbReference type="GO" id="GO:0005524">
    <property type="term" value="F:ATP binding"/>
    <property type="evidence" value="ECO:0007669"/>
    <property type="project" value="UniProtKB-UniRule"/>
</dbReference>
<dbReference type="InterPro" id="IPR050236">
    <property type="entry name" value="Ser_Thr_kinase_AGC"/>
</dbReference>
<evidence type="ECO:0000256" key="11">
    <source>
        <dbReference type="SAM" id="MobiDB-lite"/>
    </source>
</evidence>
<gene>
    <name evidence="14" type="ORF">PROFUN_10567</name>
</gene>
<dbReference type="InterPro" id="IPR022742">
    <property type="entry name" value="Hydrolase_4"/>
</dbReference>
<accession>A0A2P6N6V6</accession>
<protein>
    <recommendedName>
        <fullName evidence="2">non-specific serine/threonine protein kinase</fullName>
        <ecNumber evidence="2">2.7.11.1</ecNumber>
    </recommendedName>
</protein>
<comment type="catalytic activity">
    <reaction evidence="9">
        <text>L-seryl-[protein] + ATP = O-phospho-L-seryl-[protein] + ADP + H(+)</text>
        <dbReference type="Rhea" id="RHEA:17989"/>
        <dbReference type="Rhea" id="RHEA-COMP:9863"/>
        <dbReference type="Rhea" id="RHEA-COMP:11604"/>
        <dbReference type="ChEBI" id="CHEBI:15378"/>
        <dbReference type="ChEBI" id="CHEBI:29999"/>
        <dbReference type="ChEBI" id="CHEBI:30616"/>
        <dbReference type="ChEBI" id="CHEBI:83421"/>
        <dbReference type="ChEBI" id="CHEBI:456216"/>
        <dbReference type="EC" id="2.7.11.1"/>
    </reaction>
</comment>
<dbReference type="Pfam" id="PF00069">
    <property type="entry name" value="Pkinase"/>
    <property type="match status" value="1"/>
</dbReference>
<dbReference type="InterPro" id="IPR017441">
    <property type="entry name" value="Protein_kinase_ATP_BS"/>
</dbReference>
<keyword evidence="12" id="KW-0472">Membrane</keyword>
<feature type="region of interest" description="Disordered" evidence="11">
    <location>
        <begin position="247"/>
        <end position="275"/>
    </location>
</feature>
<evidence type="ECO:0000256" key="4">
    <source>
        <dbReference type="ARBA" id="ARBA00022679"/>
    </source>
</evidence>
<dbReference type="STRING" id="1890364.A0A2P6N6V6"/>
<dbReference type="Gene3D" id="3.40.50.1820">
    <property type="entry name" value="alpha/beta hydrolase"/>
    <property type="match status" value="1"/>
</dbReference>
<dbReference type="PANTHER" id="PTHR24356:SF163">
    <property type="entry name" value="3-PHOSPHOINOSITIDE-DEPENDENT PROTEIN KINASE 1-RELATED"/>
    <property type="match status" value="1"/>
</dbReference>
<dbReference type="OrthoDB" id="347657at2759"/>
<evidence type="ECO:0000256" key="3">
    <source>
        <dbReference type="ARBA" id="ARBA00022527"/>
    </source>
</evidence>
<dbReference type="EMBL" id="MDYQ01000176">
    <property type="protein sequence ID" value="PRP79667.1"/>
    <property type="molecule type" value="Genomic_DNA"/>
</dbReference>
<dbReference type="PANTHER" id="PTHR24356">
    <property type="entry name" value="SERINE/THREONINE-PROTEIN KINASE"/>
    <property type="match status" value="1"/>
</dbReference>
<keyword evidence="12" id="KW-0812">Transmembrane</keyword>
<proteinExistence type="inferred from homology"/>
<dbReference type="SUPFAM" id="SSF53474">
    <property type="entry name" value="alpha/beta-Hydrolases"/>
    <property type="match status" value="1"/>
</dbReference>
<dbReference type="InterPro" id="IPR029058">
    <property type="entry name" value="AB_hydrolase_fold"/>
</dbReference>
<sequence length="609" mass="68359">PAEGESTATISFVQGIGEQLSRFEQTFEDYAKSGITVNVLDHRGHGRSTKPKSMPTLEDHVEDLYFLIRKADQSVPNFLFAYSLGGAIILSYLISTVQRKPTRLDGLILVSPLFIPPAMKSNVKRSWEGFRAKLTPKTHCPTGISERYLTRDNNALEEYRKTKNTTYIPIATVMQITEQGSKADNLVQKITLPLLMLVGEKDRIVTASNNQDIFEKMGSVDKTFKSIPECFHDILHEPEREEAQKIIQNRGEGKEEEKEEKREEKREEKNDIPSIQLTPVVDSPVITDVTAPIVDKRTALLAAQGLVPTPSNSSESVVTSPTTGQKRKVTPADFEFMSTLGQGAFGEVKHVKEIRSGVEYAIKMLDKNHIISSGKKKYVHTERNIFNLLNHPNVVKLFYTFQDAKTLYYVLELCPNGDIGSALKRVNTFSLDCTQFYAAEIVSALEHMHSKGVVHRDLKPDNVLLGDNFHAKLTDFGTSKELGNDERARSDSFCGTAEYVAPELLTEDYCVKSSDLWALGCIIFQLLTGKTPFRGETNYFTFELIKAGNLEFPEDFPKHARDLVSKLLVKDDSERLGANGYDKLKTHPFFVGINWETLHTQKPPTISST</sequence>
<keyword evidence="12" id="KW-1133">Transmembrane helix</keyword>
<dbReference type="FunFam" id="3.30.200.20:FF:000042">
    <property type="entry name" value="Aurora kinase A"/>
    <property type="match status" value="1"/>
</dbReference>
<evidence type="ECO:0000256" key="6">
    <source>
        <dbReference type="ARBA" id="ARBA00022777"/>
    </source>
</evidence>
<dbReference type="Gene3D" id="1.10.510.10">
    <property type="entry name" value="Transferase(Phosphotransferase) domain 1"/>
    <property type="match status" value="1"/>
</dbReference>
<keyword evidence="5 10" id="KW-0547">Nucleotide-binding</keyword>
<evidence type="ECO:0000313" key="14">
    <source>
        <dbReference type="EMBL" id="PRP79667.1"/>
    </source>
</evidence>
<feature type="transmembrane region" description="Helical" evidence="12">
    <location>
        <begin position="75"/>
        <end position="94"/>
    </location>
</feature>
<evidence type="ECO:0000256" key="10">
    <source>
        <dbReference type="PROSITE-ProRule" id="PRU10141"/>
    </source>
</evidence>
<dbReference type="AlphaFoldDB" id="A0A2P6N6V6"/>
<comment type="caution">
    <text evidence="14">The sequence shown here is derived from an EMBL/GenBank/DDBJ whole genome shotgun (WGS) entry which is preliminary data.</text>
</comment>
<evidence type="ECO:0000256" key="1">
    <source>
        <dbReference type="ARBA" id="ARBA00010006"/>
    </source>
</evidence>
<evidence type="ECO:0000256" key="12">
    <source>
        <dbReference type="SAM" id="Phobius"/>
    </source>
</evidence>
<dbReference type="CDD" id="cd05581">
    <property type="entry name" value="STKc_PDK1"/>
    <property type="match status" value="1"/>
</dbReference>
<dbReference type="PROSITE" id="PS00108">
    <property type="entry name" value="PROTEIN_KINASE_ST"/>
    <property type="match status" value="1"/>
</dbReference>
<keyword evidence="7 10" id="KW-0067">ATP-binding</keyword>
<dbReference type="InterPro" id="IPR008271">
    <property type="entry name" value="Ser/Thr_kinase_AS"/>
</dbReference>
<keyword evidence="3" id="KW-0723">Serine/threonine-protein kinase</keyword>
<keyword evidence="4" id="KW-0808">Transferase</keyword>
<dbReference type="InterPro" id="IPR000719">
    <property type="entry name" value="Prot_kinase_dom"/>
</dbReference>
<evidence type="ECO:0000313" key="15">
    <source>
        <dbReference type="Proteomes" id="UP000241769"/>
    </source>
</evidence>
<dbReference type="SMART" id="SM00220">
    <property type="entry name" value="S_TKc"/>
    <property type="match status" value="1"/>
</dbReference>
<feature type="compositionally biased region" description="Basic and acidic residues" evidence="11">
    <location>
        <begin position="251"/>
        <end position="271"/>
    </location>
</feature>
<dbReference type="InterPro" id="IPR039046">
    <property type="entry name" value="PDPK1"/>
</dbReference>
<evidence type="ECO:0000256" key="8">
    <source>
        <dbReference type="ARBA" id="ARBA00047899"/>
    </source>
</evidence>
<evidence type="ECO:0000256" key="7">
    <source>
        <dbReference type="ARBA" id="ARBA00022840"/>
    </source>
</evidence>
<feature type="binding site" evidence="10">
    <location>
        <position position="363"/>
    </location>
    <ligand>
        <name>ATP</name>
        <dbReference type="ChEBI" id="CHEBI:30616"/>
    </ligand>
</feature>
<feature type="domain" description="Protein kinase" evidence="13">
    <location>
        <begin position="334"/>
        <end position="590"/>
    </location>
</feature>
<reference evidence="14 15" key="1">
    <citation type="journal article" date="2018" name="Genome Biol. Evol.">
        <title>Multiple Roots of Fruiting Body Formation in Amoebozoa.</title>
        <authorList>
            <person name="Hillmann F."/>
            <person name="Forbes G."/>
            <person name="Novohradska S."/>
            <person name="Ferling I."/>
            <person name="Riege K."/>
            <person name="Groth M."/>
            <person name="Westermann M."/>
            <person name="Marz M."/>
            <person name="Spaller T."/>
            <person name="Winckler T."/>
            <person name="Schaap P."/>
            <person name="Glockner G."/>
        </authorList>
    </citation>
    <scope>NUCLEOTIDE SEQUENCE [LARGE SCALE GENOMIC DNA]</scope>
    <source>
        <strain evidence="14 15">Jena</strain>
    </source>
</reference>
<dbReference type="FunFam" id="1.10.510.10:FF:000833">
    <property type="entry name" value="AGC family protein kinase"/>
    <property type="match status" value="1"/>
</dbReference>
<organism evidence="14 15">
    <name type="scientific">Planoprotostelium fungivorum</name>
    <dbReference type="NCBI Taxonomy" id="1890364"/>
    <lineage>
        <taxon>Eukaryota</taxon>
        <taxon>Amoebozoa</taxon>
        <taxon>Evosea</taxon>
        <taxon>Variosea</taxon>
        <taxon>Cavosteliida</taxon>
        <taxon>Cavosteliaceae</taxon>
        <taxon>Planoprotostelium</taxon>
    </lineage>
</organism>
<dbReference type="PROSITE" id="PS00107">
    <property type="entry name" value="PROTEIN_KINASE_ATP"/>
    <property type="match status" value="1"/>
</dbReference>
<feature type="non-terminal residue" evidence="14">
    <location>
        <position position="1"/>
    </location>
</feature>
<dbReference type="InterPro" id="IPR011009">
    <property type="entry name" value="Kinase-like_dom_sf"/>
</dbReference>
<evidence type="ECO:0000256" key="9">
    <source>
        <dbReference type="ARBA" id="ARBA00048679"/>
    </source>
</evidence>
<dbReference type="PROSITE" id="PS50011">
    <property type="entry name" value="PROTEIN_KINASE_DOM"/>
    <property type="match status" value="1"/>
</dbReference>
<comment type="similarity">
    <text evidence="1">Belongs to the protein kinase superfamily. AGC Ser/Thr protein kinase family. PDPK1 subfamily.</text>
</comment>
<name>A0A2P6N6V6_9EUKA</name>
<dbReference type="EC" id="2.7.11.1" evidence="2"/>
<evidence type="ECO:0000259" key="13">
    <source>
        <dbReference type="PROSITE" id="PS50011"/>
    </source>
</evidence>
<dbReference type="GO" id="GO:0035556">
    <property type="term" value="P:intracellular signal transduction"/>
    <property type="evidence" value="ECO:0007669"/>
    <property type="project" value="TreeGrafter"/>
</dbReference>